<dbReference type="InParanoid" id="A0A6J0UUP1"/>
<dbReference type="RefSeq" id="XP_020664416.2">
    <property type="nucleotide sequence ID" value="XM_020808757.2"/>
</dbReference>
<dbReference type="Proteomes" id="UP001652642">
    <property type="component" value="Chromosome 3"/>
</dbReference>
<organism evidence="1 2">
    <name type="scientific">Pogona vitticeps</name>
    <name type="common">central bearded dragon</name>
    <dbReference type="NCBI Taxonomy" id="103695"/>
    <lineage>
        <taxon>Eukaryota</taxon>
        <taxon>Metazoa</taxon>
        <taxon>Chordata</taxon>
        <taxon>Craniata</taxon>
        <taxon>Vertebrata</taxon>
        <taxon>Euteleostomi</taxon>
        <taxon>Lepidosauria</taxon>
        <taxon>Squamata</taxon>
        <taxon>Bifurcata</taxon>
        <taxon>Unidentata</taxon>
        <taxon>Episquamata</taxon>
        <taxon>Toxicofera</taxon>
        <taxon>Iguania</taxon>
        <taxon>Acrodonta</taxon>
        <taxon>Agamidae</taxon>
        <taxon>Amphibolurinae</taxon>
        <taxon>Pogona</taxon>
    </lineage>
</organism>
<protein>
    <submittedName>
        <fullName evidence="2">ATPase PAAT isoform X1</fullName>
    </submittedName>
</protein>
<dbReference type="AlphaFoldDB" id="A0A6J0UUP1"/>
<dbReference type="CTD" id="118367929"/>
<dbReference type="PANTHER" id="PTHR14787:SF1">
    <property type="entry name" value="ATPASE PAAT"/>
    <property type="match status" value="1"/>
</dbReference>
<keyword evidence="1" id="KW-1185">Reference proteome</keyword>
<evidence type="ECO:0000313" key="2">
    <source>
        <dbReference type="RefSeq" id="XP_020664416.2"/>
    </source>
</evidence>
<gene>
    <name evidence="2" type="primary">C3H10orf88</name>
</gene>
<dbReference type="OrthoDB" id="5981473at2759"/>
<evidence type="ECO:0000313" key="1">
    <source>
        <dbReference type="Proteomes" id="UP001652642"/>
    </source>
</evidence>
<dbReference type="GeneID" id="110087230"/>
<dbReference type="InterPro" id="IPR028043">
    <property type="entry name" value="PAAT-like"/>
</dbReference>
<sequence>MVSGDITYSLEATFRPPRYSRGRWWPSLGPGQGRLRTSLLAMASSARLMAAHREGQTRAAGDALPDSARISAACSWECRTDLASVLRLVPEGELGAWEAVGPPQNGEDSVVLEGRLNNDSIAPCLLYLHCDAHGSEEIIGLGVVSEARNMEVYIGEEYCRTAKGEKIFTTEHDRSEHSQEENSVVKEEEQAKGKGMGHITGQGNKQPPDFASIKNNPIMLYKKYLKLDCSTASCKIKLLSIGEKQRVLISKILVQVKTVTMKSVSDFAALGSGIDIRKVQTIVESVGSKLSPGAQQLMDMVRFQQKNGHAYGEKLQNIFGRNGYMLGSNHTVDGSKEVTDLGGLGHLHNGPSLLKATLMAEKVAEDMNINRNRQVPSTGNISECPGLHAPKPSDIVSQNDFRGLVSSFLQEQGNENPDIPNGTRLLPLLQTVCGQVNRLRLDERNKHCENNSVSEDCIHTVGLEQQPVYMYLEKLISKNMELMEKRLMDYIDVRMQKLQEHVDNKIAAVKDLVQDCNNVLPENGDLREGHLTGKR</sequence>
<dbReference type="Pfam" id="PF14958">
    <property type="entry name" value="PAAT-like"/>
    <property type="match status" value="2"/>
</dbReference>
<dbReference type="PANTHER" id="PTHR14787">
    <property type="entry name" value="C10ORF188 FAMILY MEMBER"/>
    <property type="match status" value="1"/>
</dbReference>
<name>A0A6J0UUP1_9SAUR</name>
<reference evidence="2" key="1">
    <citation type="submission" date="2025-08" db="UniProtKB">
        <authorList>
            <consortium name="RefSeq"/>
        </authorList>
    </citation>
    <scope>IDENTIFICATION</scope>
</reference>
<proteinExistence type="predicted"/>
<accession>A0A6J0UUP1</accession>
<dbReference type="KEGG" id="pvt:110087230"/>